<keyword evidence="1" id="KW-0472">Membrane</keyword>
<keyword evidence="1" id="KW-1133">Transmembrane helix</keyword>
<evidence type="ECO:0000256" key="1">
    <source>
        <dbReference type="SAM" id="Phobius"/>
    </source>
</evidence>
<feature type="transmembrane region" description="Helical" evidence="1">
    <location>
        <begin position="273"/>
        <end position="293"/>
    </location>
</feature>
<evidence type="ECO:0000313" key="3">
    <source>
        <dbReference type="Proteomes" id="UP000091820"/>
    </source>
</evidence>
<dbReference type="AlphaFoldDB" id="A0A1A9WNI2"/>
<reference evidence="2" key="2">
    <citation type="submission" date="2020-05" db="UniProtKB">
        <authorList>
            <consortium name="EnsemblMetazoa"/>
        </authorList>
    </citation>
    <scope>IDENTIFICATION</scope>
    <source>
        <strain evidence="2">IAEA</strain>
    </source>
</reference>
<keyword evidence="1" id="KW-0812">Transmembrane</keyword>
<feature type="transmembrane region" description="Helical" evidence="1">
    <location>
        <begin position="189"/>
        <end position="210"/>
    </location>
</feature>
<dbReference type="VEuPathDB" id="VectorBase:GBRI026125"/>
<dbReference type="Proteomes" id="UP000091820">
    <property type="component" value="Unassembled WGS sequence"/>
</dbReference>
<dbReference type="EnsemblMetazoa" id="GBRI026125-RA">
    <property type="protein sequence ID" value="GBRI026125-PA"/>
    <property type="gene ID" value="GBRI026125"/>
</dbReference>
<organism evidence="2 3">
    <name type="scientific">Glossina brevipalpis</name>
    <dbReference type="NCBI Taxonomy" id="37001"/>
    <lineage>
        <taxon>Eukaryota</taxon>
        <taxon>Metazoa</taxon>
        <taxon>Ecdysozoa</taxon>
        <taxon>Arthropoda</taxon>
        <taxon>Hexapoda</taxon>
        <taxon>Insecta</taxon>
        <taxon>Pterygota</taxon>
        <taxon>Neoptera</taxon>
        <taxon>Endopterygota</taxon>
        <taxon>Diptera</taxon>
        <taxon>Brachycera</taxon>
        <taxon>Muscomorpha</taxon>
        <taxon>Hippoboscoidea</taxon>
        <taxon>Glossinidae</taxon>
        <taxon>Glossina</taxon>
    </lineage>
</organism>
<keyword evidence="3" id="KW-1185">Reference proteome</keyword>
<proteinExistence type="predicted"/>
<accession>A0A1A9WNI2</accession>
<evidence type="ECO:0000313" key="2">
    <source>
        <dbReference type="EnsemblMetazoa" id="GBRI026125-PA"/>
    </source>
</evidence>
<name>A0A1A9WNI2_9MUSC</name>
<reference evidence="3" key="1">
    <citation type="submission" date="2014-03" db="EMBL/GenBank/DDBJ databases">
        <authorList>
            <person name="Aksoy S."/>
            <person name="Warren W."/>
            <person name="Wilson R.K."/>
        </authorList>
    </citation>
    <scope>NUCLEOTIDE SEQUENCE [LARGE SCALE GENOMIC DNA]</scope>
    <source>
        <strain evidence="3">IAEA</strain>
    </source>
</reference>
<sequence>MDLETVLFSFKFSFFTSETSGVSERSFSLRLPTCWDTCSFLKTVLPSGHKRLVGPAFAKALSYCVLVFFSSRLASVSLNSFVSSSSSSSSVRGFGQGRFFTFSGTGPVKLSGISPISNMEGEDDEASTIIFGMFAVLSSIDSSNYGGISLDFTDATDPNETLESRRASLTEISFAKVPRGTIFFIIRTFPFFATVATAAVVVVITLTVSFPSSGNEEEAEEVEEVIVDFLGALLLSPPLDILIEGISCNNLLSVIIAPRDFEAKSLSIFSSNLAELLITAFVVVVIFVVKGFIISQPFTNEDVVDLKDCSEDPDFSDSLQSDSVSVSSELVRSEPESLFDSGRKLRPDHSYSSIICSSEGSPSDILSVFANSIRSVNFSWTTLSNSNYIKLASRPILSGNGMQKIQ</sequence>
<protein>
    <submittedName>
        <fullName evidence="2">Uncharacterized protein</fullName>
    </submittedName>
</protein>